<feature type="transmembrane region" description="Helical" evidence="2">
    <location>
        <begin position="104"/>
        <end position="126"/>
    </location>
</feature>
<evidence type="ECO:0000313" key="3">
    <source>
        <dbReference type="EMBL" id="MDY3561110.1"/>
    </source>
</evidence>
<evidence type="ECO:0000256" key="2">
    <source>
        <dbReference type="SAM" id="Phobius"/>
    </source>
</evidence>
<organism evidence="3 4">
    <name type="scientific">Gemmata algarum</name>
    <dbReference type="NCBI Taxonomy" id="2975278"/>
    <lineage>
        <taxon>Bacteria</taxon>
        <taxon>Pseudomonadati</taxon>
        <taxon>Planctomycetota</taxon>
        <taxon>Planctomycetia</taxon>
        <taxon>Gemmatales</taxon>
        <taxon>Gemmataceae</taxon>
        <taxon>Gemmata</taxon>
    </lineage>
</organism>
<feature type="compositionally biased region" description="Basic and acidic residues" evidence="1">
    <location>
        <begin position="11"/>
        <end position="25"/>
    </location>
</feature>
<keyword evidence="2" id="KW-0812">Transmembrane</keyword>
<dbReference type="EMBL" id="JAXBLV010000189">
    <property type="protein sequence ID" value="MDY3561110.1"/>
    <property type="molecule type" value="Genomic_DNA"/>
</dbReference>
<keyword evidence="4" id="KW-1185">Reference proteome</keyword>
<dbReference type="Proteomes" id="UP001272242">
    <property type="component" value="Unassembled WGS sequence"/>
</dbReference>
<keyword evidence="2" id="KW-1133">Transmembrane helix</keyword>
<protein>
    <recommendedName>
        <fullName evidence="5">DUF4190 domain-containing protein</fullName>
    </recommendedName>
</protein>
<keyword evidence="2" id="KW-0472">Membrane</keyword>
<sequence>MNDGPEDDDEDRYRPRERRRDDDRRGGRRPRRRPPADEFEATELIIPGGSAYAIISLYAGLIGLCLPIVGLVFAVPALVCGVVAVRRWKKTDTYGGVTSNLRALFGLILSSLAVLLWGTIAIILAFK</sequence>
<reference evidence="4" key="1">
    <citation type="journal article" date="2023" name="Mar. Drugs">
        <title>Gemmata algarum, a Novel Planctomycete Isolated from an Algal Mat, Displays Antimicrobial Activity.</title>
        <authorList>
            <person name="Kumar G."/>
            <person name="Kallscheuer N."/>
            <person name="Kashif M."/>
            <person name="Ahamad S."/>
            <person name="Jagadeeshwari U."/>
            <person name="Pannikurungottu S."/>
            <person name="Haufschild T."/>
            <person name="Kabuu M."/>
            <person name="Sasikala C."/>
            <person name="Jogler C."/>
            <person name="Ramana C."/>
        </authorList>
    </citation>
    <scope>NUCLEOTIDE SEQUENCE [LARGE SCALE GENOMIC DNA]</scope>
    <source>
        <strain evidence="4">JC673</strain>
    </source>
</reference>
<comment type="caution">
    <text evidence="3">The sequence shown here is derived from an EMBL/GenBank/DDBJ whole genome shotgun (WGS) entry which is preliminary data.</text>
</comment>
<name>A0ABU5F1B2_9BACT</name>
<dbReference type="RefSeq" id="WP_320687576.1">
    <property type="nucleotide sequence ID" value="NZ_JAXBLV010000189.1"/>
</dbReference>
<gene>
    <name evidence="3" type="ORF">R5W23_002369</name>
</gene>
<feature type="transmembrane region" description="Helical" evidence="2">
    <location>
        <begin position="51"/>
        <end position="84"/>
    </location>
</feature>
<evidence type="ECO:0000256" key="1">
    <source>
        <dbReference type="SAM" id="MobiDB-lite"/>
    </source>
</evidence>
<feature type="compositionally biased region" description="Acidic residues" evidence="1">
    <location>
        <begin position="1"/>
        <end position="10"/>
    </location>
</feature>
<feature type="region of interest" description="Disordered" evidence="1">
    <location>
        <begin position="1"/>
        <end position="35"/>
    </location>
</feature>
<proteinExistence type="predicted"/>
<accession>A0ABU5F1B2</accession>
<evidence type="ECO:0008006" key="5">
    <source>
        <dbReference type="Google" id="ProtNLM"/>
    </source>
</evidence>
<evidence type="ECO:0000313" key="4">
    <source>
        <dbReference type="Proteomes" id="UP001272242"/>
    </source>
</evidence>